<dbReference type="PANTHER" id="PTHR47505:SF1">
    <property type="entry name" value="DNA UTILIZATION PROTEIN YHGH"/>
    <property type="match status" value="1"/>
</dbReference>
<protein>
    <submittedName>
        <fullName evidence="3">ComF family protein</fullName>
    </submittedName>
</protein>
<dbReference type="Pfam" id="PF00156">
    <property type="entry name" value="Pribosyltran"/>
    <property type="match status" value="1"/>
</dbReference>
<dbReference type="AlphaFoldDB" id="A0A3B7N1S2"/>
<name>A0A3B7N1S2_9BACT</name>
<sequence length="232" mass="25957">MNITETARSLFHLFFPHCCAGCGSDVISNEQLLCLSCINRLPLTNFHLYADNPVQHIFRGRLPLVNATSYLYFTKDSLLQHLMHQLKYNNRKDIGAWFGKRIGEVLTASNRFTMPDALLPVPLFATRERKRGYNQAEVLCTGMAAIMGIPVLKDVIVRSVFTESQTRRNRIERWQNMEGKFSVKDAAAIEGRHLLLVDDMITTGATLEACGQALLAAANVRLSVATMGIASR</sequence>
<dbReference type="InterPro" id="IPR000836">
    <property type="entry name" value="PRTase_dom"/>
</dbReference>
<dbReference type="CDD" id="cd06223">
    <property type="entry name" value="PRTases_typeI"/>
    <property type="match status" value="1"/>
</dbReference>
<dbReference type="KEGG" id="pseg:D3H65_20955"/>
<dbReference type="SUPFAM" id="SSF53271">
    <property type="entry name" value="PRTase-like"/>
    <property type="match status" value="1"/>
</dbReference>
<dbReference type="InterPro" id="IPR029057">
    <property type="entry name" value="PRTase-like"/>
</dbReference>
<accession>A0A3B7N1S2</accession>
<feature type="domain" description="Phosphoribosyltransferase" evidence="2">
    <location>
        <begin position="139"/>
        <end position="221"/>
    </location>
</feature>
<evidence type="ECO:0000259" key="2">
    <source>
        <dbReference type="Pfam" id="PF00156"/>
    </source>
</evidence>
<organism evidence="3 4">
    <name type="scientific">Paraflavitalea soli</name>
    <dbReference type="NCBI Taxonomy" id="2315862"/>
    <lineage>
        <taxon>Bacteria</taxon>
        <taxon>Pseudomonadati</taxon>
        <taxon>Bacteroidota</taxon>
        <taxon>Chitinophagia</taxon>
        <taxon>Chitinophagales</taxon>
        <taxon>Chitinophagaceae</taxon>
        <taxon>Paraflavitalea</taxon>
    </lineage>
</organism>
<dbReference type="OrthoDB" id="9779910at2"/>
<dbReference type="EMBL" id="CP032157">
    <property type="protein sequence ID" value="AXY76311.1"/>
    <property type="molecule type" value="Genomic_DNA"/>
</dbReference>
<dbReference type="PANTHER" id="PTHR47505">
    <property type="entry name" value="DNA UTILIZATION PROTEIN YHGH"/>
    <property type="match status" value="1"/>
</dbReference>
<keyword evidence="4" id="KW-1185">Reference proteome</keyword>
<evidence type="ECO:0000313" key="3">
    <source>
        <dbReference type="EMBL" id="AXY76311.1"/>
    </source>
</evidence>
<dbReference type="Gene3D" id="3.40.50.2020">
    <property type="match status" value="1"/>
</dbReference>
<reference evidence="3 4" key="1">
    <citation type="submission" date="2018-09" db="EMBL/GenBank/DDBJ databases">
        <title>Genome sequencing of strain 6GH32-13.</title>
        <authorList>
            <person name="Weon H.-Y."/>
            <person name="Heo J."/>
            <person name="Kwon S.-W."/>
        </authorList>
    </citation>
    <scope>NUCLEOTIDE SEQUENCE [LARGE SCALE GENOMIC DNA]</scope>
    <source>
        <strain evidence="3 4">5GH32-13</strain>
    </source>
</reference>
<comment type="similarity">
    <text evidence="1">Belongs to the ComF/GntX family.</text>
</comment>
<proteinExistence type="inferred from homology"/>
<evidence type="ECO:0000256" key="1">
    <source>
        <dbReference type="ARBA" id="ARBA00008007"/>
    </source>
</evidence>
<dbReference type="InterPro" id="IPR051910">
    <property type="entry name" value="ComF/GntX_DNA_util-trans"/>
</dbReference>
<gene>
    <name evidence="3" type="ORF">D3H65_20955</name>
</gene>
<evidence type="ECO:0000313" key="4">
    <source>
        <dbReference type="Proteomes" id="UP000263900"/>
    </source>
</evidence>
<dbReference type="RefSeq" id="WP_119052188.1">
    <property type="nucleotide sequence ID" value="NZ_CP032157.1"/>
</dbReference>
<dbReference type="Proteomes" id="UP000263900">
    <property type="component" value="Chromosome"/>
</dbReference>